<evidence type="ECO:0000313" key="2">
    <source>
        <dbReference type="Proteomes" id="UP001524502"/>
    </source>
</evidence>
<organism evidence="1 2">
    <name type="scientific">Anaerovorax odorimutans</name>
    <dbReference type="NCBI Taxonomy" id="109327"/>
    <lineage>
        <taxon>Bacteria</taxon>
        <taxon>Bacillati</taxon>
        <taxon>Bacillota</taxon>
        <taxon>Clostridia</taxon>
        <taxon>Peptostreptococcales</taxon>
        <taxon>Anaerovoracaceae</taxon>
        <taxon>Anaerovorax</taxon>
    </lineage>
</organism>
<evidence type="ECO:0000313" key="1">
    <source>
        <dbReference type="EMBL" id="MCQ4635149.1"/>
    </source>
</evidence>
<sequence>MREEIKRKFSQKDDLINRIIETEWMMFDQVNNAGGRAGCQDDEWTFYAMRYSLHNAFSMDTLSSYMQDLNEAAEEGRNLLTEKYAYMMEFTDPDYFDRHLREHLPRISPEKADLVDRVANLMIRCEKEFETAYPAFASAGRPLLGTGGGDVSFHVYTIGELKTYSQRTLLLYLQDLHQACERKENPSCVIHKMTAEFYGYNSLEEAEAKLRNKNQK</sequence>
<protein>
    <submittedName>
        <fullName evidence="1">DUF4125 family protein</fullName>
    </submittedName>
</protein>
<keyword evidence="2" id="KW-1185">Reference proteome</keyword>
<gene>
    <name evidence="1" type="ORF">NE619_00180</name>
</gene>
<accession>A0ABT1RJ08</accession>
<dbReference type="InterPro" id="IPR025191">
    <property type="entry name" value="DUF4125"/>
</dbReference>
<dbReference type="RefSeq" id="WP_256130352.1">
    <property type="nucleotide sequence ID" value="NZ_JANFXK010000001.1"/>
</dbReference>
<comment type="caution">
    <text evidence="1">The sequence shown here is derived from an EMBL/GenBank/DDBJ whole genome shotgun (WGS) entry which is preliminary data.</text>
</comment>
<dbReference type="EMBL" id="JANFXK010000001">
    <property type="protein sequence ID" value="MCQ4635149.1"/>
    <property type="molecule type" value="Genomic_DNA"/>
</dbReference>
<name>A0ABT1RJ08_9FIRM</name>
<reference evidence="1 2" key="1">
    <citation type="submission" date="2022-06" db="EMBL/GenBank/DDBJ databases">
        <title>Isolation of gut microbiota from human fecal samples.</title>
        <authorList>
            <person name="Pamer E.G."/>
            <person name="Barat B."/>
            <person name="Waligurski E."/>
            <person name="Medina S."/>
            <person name="Paddock L."/>
            <person name="Mostad J."/>
        </authorList>
    </citation>
    <scope>NUCLEOTIDE SEQUENCE [LARGE SCALE GENOMIC DNA]</scope>
    <source>
        <strain evidence="1 2">SL.3.17</strain>
    </source>
</reference>
<dbReference type="Pfam" id="PF13526">
    <property type="entry name" value="DUF4125"/>
    <property type="match status" value="1"/>
</dbReference>
<dbReference type="Proteomes" id="UP001524502">
    <property type="component" value="Unassembled WGS sequence"/>
</dbReference>
<proteinExistence type="predicted"/>